<dbReference type="AlphaFoldDB" id="A0A5C5VG41"/>
<comment type="caution">
    <text evidence="1">The sequence shown here is derived from an EMBL/GenBank/DDBJ whole genome shotgun (WGS) entry which is preliminary data.</text>
</comment>
<evidence type="ECO:0000313" key="2">
    <source>
        <dbReference type="Proteomes" id="UP000316714"/>
    </source>
</evidence>
<evidence type="ECO:0000313" key="1">
    <source>
        <dbReference type="EMBL" id="TWT37536.1"/>
    </source>
</evidence>
<evidence type="ECO:0008006" key="3">
    <source>
        <dbReference type="Google" id="ProtNLM"/>
    </source>
</evidence>
<keyword evidence="2" id="KW-1185">Reference proteome</keyword>
<protein>
    <recommendedName>
        <fullName evidence="3">Response regulatory domain-containing protein</fullName>
    </recommendedName>
</protein>
<gene>
    <name evidence="1" type="ORF">KOR34_24890</name>
</gene>
<dbReference type="RefSeq" id="WP_146564869.1">
    <property type="nucleotide sequence ID" value="NZ_SIHJ01000001.1"/>
</dbReference>
<dbReference type="OrthoDB" id="291953at2"/>
<name>A0A5C5VG41_9BACT</name>
<accession>A0A5C5VG41</accession>
<dbReference type="EMBL" id="SIHJ01000001">
    <property type="protein sequence ID" value="TWT37536.1"/>
    <property type="molecule type" value="Genomic_DNA"/>
</dbReference>
<proteinExistence type="predicted"/>
<organism evidence="1 2">
    <name type="scientific">Posidoniimonas corsicana</name>
    <dbReference type="NCBI Taxonomy" id="1938618"/>
    <lineage>
        <taxon>Bacteria</taxon>
        <taxon>Pseudomonadati</taxon>
        <taxon>Planctomycetota</taxon>
        <taxon>Planctomycetia</taxon>
        <taxon>Pirellulales</taxon>
        <taxon>Lacipirellulaceae</taxon>
        <taxon>Posidoniimonas</taxon>
    </lineage>
</organism>
<dbReference type="Proteomes" id="UP000316714">
    <property type="component" value="Unassembled WGS sequence"/>
</dbReference>
<reference evidence="1 2" key="1">
    <citation type="submission" date="2019-02" db="EMBL/GenBank/DDBJ databases">
        <title>Deep-cultivation of Planctomycetes and their phenomic and genomic characterization uncovers novel biology.</title>
        <authorList>
            <person name="Wiegand S."/>
            <person name="Jogler M."/>
            <person name="Boedeker C."/>
            <person name="Pinto D."/>
            <person name="Vollmers J."/>
            <person name="Rivas-Marin E."/>
            <person name="Kohn T."/>
            <person name="Peeters S.H."/>
            <person name="Heuer A."/>
            <person name="Rast P."/>
            <person name="Oberbeckmann S."/>
            <person name="Bunk B."/>
            <person name="Jeske O."/>
            <person name="Meyerdierks A."/>
            <person name="Storesund J.E."/>
            <person name="Kallscheuer N."/>
            <person name="Luecker S."/>
            <person name="Lage O.M."/>
            <person name="Pohl T."/>
            <person name="Merkel B.J."/>
            <person name="Hornburger P."/>
            <person name="Mueller R.-W."/>
            <person name="Bruemmer F."/>
            <person name="Labrenz M."/>
            <person name="Spormann A.M."/>
            <person name="Op Den Camp H."/>
            <person name="Overmann J."/>
            <person name="Amann R."/>
            <person name="Jetten M.S.M."/>
            <person name="Mascher T."/>
            <person name="Medema M.H."/>
            <person name="Devos D.P."/>
            <person name="Kaster A.-K."/>
            <person name="Ovreas L."/>
            <person name="Rohde M."/>
            <person name="Galperin M.Y."/>
            <person name="Jogler C."/>
        </authorList>
    </citation>
    <scope>NUCLEOTIDE SEQUENCE [LARGE SCALE GENOMIC DNA]</scope>
    <source>
        <strain evidence="1 2">KOR34</strain>
    </source>
</reference>
<sequence>MHVLLITTDLMISSTLEGAARQAAAELSVAGPANAAARAADAAPSLAIIDLAGASDVPALVAELRAAAPDAKLLAFGPHVHKAKLEQAQQAGCDFVMSRGQLHHSAAAILAELASAEG</sequence>